<reference evidence="1" key="1">
    <citation type="journal article" date="2020" name="mSystems">
        <title>Genome- and Community-Level Interaction Insights into Carbon Utilization and Element Cycling Functions of Hydrothermarchaeota in Hydrothermal Sediment.</title>
        <authorList>
            <person name="Zhou Z."/>
            <person name="Liu Y."/>
            <person name="Xu W."/>
            <person name="Pan J."/>
            <person name="Luo Z.H."/>
            <person name="Li M."/>
        </authorList>
    </citation>
    <scope>NUCLEOTIDE SEQUENCE [LARGE SCALE GENOMIC DNA]</scope>
    <source>
        <strain evidence="1">SpSt-258</strain>
    </source>
</reference>
<name>A0A7V0Z6I7_UNCW3</name>
<dbReference type="SUPFAM" id="SSF48452">
    <property type="entry name" value="TPR-like"/>
    <property type="match status" value="1"/>
</dbReference>
<dbReference type="InterPro" id="IPR011990">
    <property type="entry name" value="TPR-like_helical_dom_sf"/>
</dbReference>
<accession>A0A7V0Z6I7</accession>
<proteinExistence type="predicted"/>
<organism evidence="1">
    <name type="scientific">candidate division WOR-3 bacterium</name>
    <dbReference type="NCBI Taxonomy" id="2052148"/>
    <lineage>
        <taxon>Bacteria</taxon>
        <taxon>Bacteria division WOR-3</taxon>
    </lineage>
</organism>
<evidence type="ECO:0000313" key="1">
    <source>
        <dbReference type="EMBL" id="HDY59512.1"/>
    </source>
</evidence>
<comment type="caution">
    <text evidence="1">The sequence shown here is derived from an EMBL/GenBank/DDBJ whole genome shotgun (WGS) entry which is preliminary data.</text>
</comment>
<gene>
    <name evidence="1" type="ORF">ENP86_08180</name>
</gene>
<evidence type="ECO:0008006" key="2">
    <source>
        <dbReference type="Google" id="ProtNLM"/>
    </source>
</evidence>
<dbReference type="EMBL" id="DSKY01000020">
    <property type="protein sequence ID" value="HDY59512.1"/>
    <property type="molecule type" value="Genomic_DNA"/>
</dbReference>
<protein>
    <recommendedName>
        <fullName evidence="2">Bacterial transcriptional activator domain-containing protein</fullName>
    </recommendedName>
</protein>
<dbReference type="InterPro" id="IPR051677">
    <property type="entry name" value="AfsR-DnrI-RedD_regulator"/>
</dbReference>
<dbReference type="PANTHER" id="PTHR35807">
    <property type="entry name" value="TRANSCRIPTIONAL REGULATOR REDD-RELATED"/>
    <property type="match status" value="1"/>
</dbReference>
<dbReference type="AlphaFoldDB" id="A0A7V0Z6I7"/>
<sequence length="413" mass="48319">MKKKLHTELALLCLFKGEKKCAKNFFKKGGIYNWAQKARFLRFQALFALVEGKLLKALELAQKALESSKGDDLYQDIVHSLLTIITAYAGLGEIEKIKGLVKSLIKFIRKVRLKRWEIIMNILTGKKVCINELSMLPTIRLAWLLRHRGYQCAYNYAHKNGIMFYFYRYLLFFPQIVQALIKRGKFTTLPPGILKLPLFNRMTIVYRVNFLGRLIVYRNQEYVRLRLKPKDLAFLIYLCQKAMEPKRSIDLNEVYNNFWPKSENASRNFSHLLVHVKKALKIPSHLLMVSRSYGETSLINEGIYFTTDYQEFEQTLARAKALQRTGEWGFAKKEFLQAFKLFRGEPFKKNFDEWSSNMRFKILTELETEAINFAKVCLEHGNKRDAKKVLEKVSKIIPDLEEIKNLSDSLIAE</sequence>